<dbReference type="Proteomes" id="UP000435648">
    <property type="component" value="Chromosome"/>
</dbReference>
<evidence type="ECO:0000259" key="4">
    <source>
        <dbReference type="Pfam" id="PF00881"/>
    </source>
</evidence>
<dbReference type="InterPro" id="IPR000415">
    <property type="entry name" value="Nitroreductase-like"/>
</dbReference>
<dbReference type="PANTHER" id="PTHR23026:SF90">
    <property type="entry name" value="IODOTYROSINE DEIODINASE 1"/>
    <property type="match status" value="1"/>
</dbReference>
<evidence type="ECO:0000256" key="1">
    <source>
        <dbReference type="ARBA" id="ARBA00022630"/>
    </source>
</evidence>
<dbReference type="EMBL" id="CP046908">
    <property type="protein sequence ID" value="QGZ36863.1"/>
    <property type="molecule type" value="Genomic_DNA"/>
</dbReference>
<evidence type="ECO:0000256" key="3">
    <source>
        <dbReference type="ARBA" id="ARBA00023002"/>
    </source>
</evidence>
<dbReference type="OrthoDB" id="9802510at2"/>
<organism evidence="5 6">
    <name type="scientific">Stappia indica</name>
    <dbReference type="NCBI Taxonomy" id="538381"/>
    <lineage>
        <taxon>Bacteria</taxon>
        <taxon>Pseudomonadati</taxon>
        <taxon>Pseudomonadota</taxon>
        <taxon>Alphaproteobacteria</taxon>
        <taxon>Hyphomicrobiales</taxon>
        <taxon>Stappiaceae</taxon>
        <taxon>Stappia</taxon>
    </lineage>
</organism>
<dbReference type="Gene3D" id="3.40.109.10">
    <property type="entry name" value="NADH Oxidase"/>
    <property type="match status" value="1"/>
</dbReference>
<sequence length="223" mass="24831">MNVLDALDSRYSCRAFRPDPVPERVVREILVAAGRAPSGGNLQPWHVHALTGAPLAALLDDVEARMQEMPRGETPEYRIYPADLKEPYASRRFQVGEALYSALGVSREDKAGRGRQFRRNFRLFGAPVGLFIYLDRSMGPPQWADCGMFLQSVMLAARAHGLHTCAQEAWAQWHGTVARHLRPDPEHMLFCAIALGHADAAAPVNRWRSDRAPVGDIASFRGF</sequence>
<dbReference type="CDD" id="cd02136">
    <property type="entry name" value="PnbA_NfnB-like"/>
    <property type="match status" value="1"/>
</dbReference>
<protein>
    <submittedName>
        <fullName evidence="5">Nitroreductase</fullName>
    </submittedName>
</protein>
<dbReference type="SUPFAM" id="SSF55469">
    <property type="entry name" value="FMN-dependent nitroreductase-like"/>
    <property type="match status" value="1"/>
</dbReference>
<dbReference type="Pfam" id="PF00881">
    <property type="entry name" value="Nitroreductase"/>
    <property type="match status" value="1"/>
</dbReference>
<evidence type="ECO:0000313" key="6">
    <source>
        <dbReference type="Proteomes" id="UP000435648"/>
    </source>
</evidence>
<evidence type="ECO:0000256" key="2">
    <source>
        <dbReference type="ARBA" id="ARBA00022643"/>
    </source>
</evidence>
<dbReference type="KEGG" id="siw:GH266_21620"/>
<name>A0A857CCQ8_9HYPH</name>
<feature type="domain" description="Nitroreductase" evidence="4">
    <location>
        <begin position="8"/>
        <end position="197"/>
    </location>
</feature>
<dbReference type="AlphaFoldDB" id="A0A857CCQ8"/>
<gene>
    <name evidence="5" type="ORF">GH266_21620</name>
</gene>
<evidence type="ECO:0000313" key="5">
    <source>
        <dbReference type="EMBL" id="QGZ36863.1"/>
    </source>
</evidence>
<dbReference type="InterPro" id="IPR050627">
    <property type="entry name" value="Nitroreductase/BluB"/>
</dbReference>
<keyword evidence="3" id="KW-0560">Oxidoreductase</keyword>
<dbReference type="GO" id="GO:0016491">
    <property type="term" value="F:oxidoreductase activity"/>
    <property type="evidence" value="ECO:0007669"/>
    <property type="project" value="UniProtKB-KW"/>
</dbReference>
<keyword evidence="1" id="KW-0285">Flavoprotein</keyword>
<proteinExistence type="predicted"/>
<dbReference type="PANTHER" id="PTHR23026">
    <property type="entry name" value="NADPH NITROREDUCTASE"/>
    <property type="match status" value="1"/>
</dbReference>
<reference evidence="5 6" key="1">
    <citation type="submission" date="2019-12" db="EMBL/GenBank/DDBJ databases">
        <title>The genome of Stappia indica PHM037.</title>
        <authorList>
            <person name="Kacar D."/>
            <person name="Galan B."/>
            <person name="Canedo L."/>
            <person name="Rodriguez P."/>
            <person name="de la Calle F."/>
            <person name="Garcia J.L."/>
        </authorList>
    </citation>
    <scope>NUCLEOTIDE SEQUENCE [LARGE SCALE GENOMIC DNA]</scope>
    <source>
        <strain evidence="5 6">PHM037</strain>
    </source>
</reference>
<keyword evidence="2" id="KW-0288">FMN</keyword>
<dbReference type="RefSeq" id="WP_158195681.1">
    <property type="nucleotide sequence ID" value="NZ_CP046908.1"/>
</dbReference>
<dbReference type="InterPro" id="IPR029479">
    <property type="entry name" value="Nitroreductase"/>
</dbReference>
<accession>A0A857CCQ8</accession>